<dbReference type="Proteomes" id="UP001595974">
    <property type="component" value="Unassembled WGS sequence"/>
</dbReference>
<gene>
    <name evidence="2" type="ORF">ACFPTN_12345</name>
</gene>
<organism evidence="2 3">
    <name type="scientific">Thauera sinica</name>
    <dbReference type="NCBI Taxonomy" id="2665146"/>
    <lineage>
        <taxon>Bacteria</taxon>
        <taxon>Pseudomonadati</taxon>
        <taxon>Pseudomonadota</taxon>
        <taxon>Betaproteobacteria</taxon>
        <taxon>Rhodocyclales</taxon>
        <taxon>Zoogloeaceae</taxon>
        <taxon>Thauera</taxon>
    </lineage>
</organism>
<protein>
    <submittedName>
        <fullName evidence="2">Uncharacterized protein</fullName>
    </submittedName>
</protein>
<accession>A0ABW1ASX7</accession>
<evidence type="ECO:0000256" key="1">
    <source>
        <dbReference type="SAM" id="MobiDB-lite"/>
    </source>
</evidence>
<dbReference type="RefSeq" id="WP_096450247.1">
    <property type="nucleotide sequence ID" value="NZ_JBHSOG010000049.1"/>
</dbReference>
<sequence length="68" mass="7887">MSDHTKHGRRCSADRRSGVDRRQVDVGPRFGERERRRRPDPRKPEVEEIALSDAEWEKAFGKPDGAQD</sequence>
<reference evidence="3" key="1">
    <citation type="journal article" date="2019" name="Int. J. Syst. Evol. Microbiol.">
        <title>The Global Catalogue of Microorganisms (GCM) 10K type strain sequencing project: providing services to taxonomists for standard genome sequencing and annotation.</title>
        <authorList>
            <consortium name="The Broad Institute Genomics Platform"/>
            <consortium name="The Broad Institute Genome Sequencing Center for Infectious Disease"/>
            <person name="Wu L."/>
            <person name="Ma J."/>
        </authorList>
    </citation>
    <scope>NUCLEOTIDE SEQUENCE [LARGE SCALE GENOMIC DNA]</scope>
    <source>
        <strain evidence="3">SHR3</strain>
    </source>
</reference>
<evidence type="ECO:0000313" key="3">
    <source>
        <dbReference type="Proteomes" id="UP001595974"/>
    </source>
</evidence>
<feature type="region of interest" description="Disordered" evidence="1">
    <location>
        <begin position="1"/>
        <end position="68"/>
    </location>
</feature>
<dbReference type="EMBL" id="JBHSOG010000049">
    <property type="protein sequence ID" value="MFC5770163.1"/>
    <property type="molecule type" value="Genomic_DNA"/>
</dbReference>
<comment type="caution">
    <text evidence="2">The sequence shown here is derived from an EMBL/GenBank/DDBJ whole genome shotgun (WGS) entry which is preliminary data.</text>
</comment>
<feature type="compositionally biased region" description="Basic and acidic residues" evidence="1">
    <location>
        <begin position="1"/>
        <end position="34"/>
    </location>
</feature>
<proteinExistence type="predicted"/>
<evidence type="ECO:0000313" key="2">
    <source>
        <dbReference type="EMBL" id="MFC5770163.1"/>
    </source>
</evidence>
<name>A0ABW1ASX7_9RHOO</name>
<keyword evidence="3" id="KW-1185">Reference proteome</keyword>